<feature type="region of interest" description="Disordered" evidence="2">
    <location>
        <begin position="1"/>
        <end position="36"/>
    </location>
</feature>
<keyword evidence="1 4" id="KW-0378">Hydrolase</keyword>
<feature type="compositionally biased region" description="Basic and acidic residues" evidence="2">
    <location>
        <begin position="24"/>
        <end position="34"/>
    </location>
</feature>
<dbReference type="Gene3D" id="3.40.50.1820">
    <property type="entry name" value="alpha/beta hydrolase"/>
    <property type="match status" value="1"/>
</dbReference>
<comment type="caution">
    <text evidence="4">The sequence shown here is derived from an EMBL/GenBank/DDBJ whole genome shotgun (WGS) entry which is preliminary data.</text>
</comment>
<dbReference type="Proteomes" id="UP000618733">
    <property type="component" value="Unassembled WGS sequence"/>
</dbReference>
<dbReference type="InterPro" id="IPR029058">
    <property type="entry name" value="AB_hydrolase_fold"/>
</dbReference>
<organism evidence="4 5">
    <name type="scientific">Leucobacter edaphi</name>
    <dbReference type="NCBI Taxonomy" id="2796472"/>
    <lineage>
        <taxon>Bacteria</taxon>
        <taxon>Bacillati</taxon>
        <taxon>Actinomycetota</taxon>
        <taxon>Actinomycetes</taxon>
        <taxon>Micrococcales</taxon>
        <taxon>Microbacteriaceae</taxon>
        <taxon>Leucobacter</taxon>
    </lineage>
</organism>
<evidence type="ECO:0000313" key="5">
    <source>
        <dbReference type="Proteomes" id="UP000618733"/>
    </source>
</evidence>
<evidence type="ECO:0000256" key="1">
    <source>
        <dbReference type="ARBA" id="ARBA00022801"/>
    </source>
</evidence>
<dbReference type="InterPro" id="IPR050300">
    <property type="entry name" value="GDXG_lipolytic_enzyme"/>
</dbReference>
<dbReference type="Pfam" id="PF07859">
    <property type="entry name" value="Abhydrolase_3"/>
    <property type="match status" value="1"/>
</dbReference>
<dbReference type="SUPFAM" id="SSF53474">
    <property type="entry name" value="alpha/beta-Hydrolases"/>
    <property type="match status" value="1"/>
</dbReference>
<dbReference type="GO" id="GO:0016787">
    <property type="term" value="F:hydrolase activity"/>
    <property type="evidence" value="ECO:0007669"/>
    <property type="project" value="UniProtKB-KW"/>
</dbReference>
<reference evidence="4" key="1">
    <citation type="submission" date="2020-12" db="EMBL/GenBank/DDBJ databases">
        <title>Leucobacter sp. CAS2, isolated from Chromium sludge.</title>
        <authorList>
            <person name="Xu Z."/>
        </authorList>
    </citation>
    <scope>NUCLEOTIDE SEQUENCE</scope>
    <source>
        <strain evidence="4">CSA2</strain>
    </source>
</reference>
<feature type="domain" description="Alpha/beta hydrolase fold-3" evidence="3">
    <location>
        <begin position="48"/>
        <end position="271"/>
    </location>
</feature>
<dbReference type="PANTHER" id="PTHR48081">
    <property type="entry name" value="AB HYDROLASE SUPERFAMILY PROTEIN C4A8.06C"/>
    <property type="match status" value="1"/>
</dbReference>
<dbReference type="InterPro" id="IPR013094">
    <property type="entry name" value="AB_hydrolase_3"/>
</dbReference>
<accession>A0A934QC10</accession>
<sequence>MRVTNLTVPGWASADEVSGATEDEPNRTGSEKIPVRQYEPSGKPWAVLVWAHGGSFLAGDLDGPEPDWVARQFAALGIRVYTVDYVLASDTVKAPAPANDVAAVLGWAGEQSELPLAVGGASAGGQLAGYAALERNLAARGQHSAASGHPGRGVARALLLEYPTLHRVQREDPEVAALVKDLPDAKREDADLVAQMYDYYLGPVSDADVASKHLVMGELPAGTLRALPPTVIVNAEADDLRPSGEEFADQLTSAGVRVATSLQADTTHGYLSFPEDSPEAVTASTETMNTLAAGLRAIVE</sequence>
<evidence type="ECO:0000259" key="3">
    <source>
        <dbReference type="Pfam" id="PF07859"/>
    </source>
</evidence>
<proteinExistence type="predicted"/>
<keyword evidence="5" id="KW-1185">Reference proteome</keyword>
<evidence type="ECO:0000256" key="2">
    <source>
        <dbReference type="SAM" id="MobiDB-lite"/>
    </source>
</evidence>
<dbReference type="EMBL" id="JAEHOI010000006">
    <property type="protein sequence ID" value="MBK0421871.1"/>
    <property type="molecule type" value="Genomic_DNA"/>
</dbReference>
<protein>
    <submittedName>
        <fullName evidence="4">Alpha/beta hydrolase fold domain-containing protein</fullName>
    </submittedName>
</protein>
<evidence type="ECO:0000313" key="4">
    <source>
        <dbReference type="EMBL" id="MBK0421871.1"/>
    </source>
</evidence>
<gene>
    <name evidence="4" type="ORF">JD292_07265</name>
</gene>
<dbReference type="AlphaFoldDB" id="A0A934QC10"/>
<name>A0A934QC10_9MICO</name>